<protein>
    <recommendedName>
        <fullName evidence="1">2EXR domain-containing protein</fullName>
    </recommendedName>
</protein>
<dbReference type="Pfam" id="PF20150">
    <property type="entry name" value="2EXR"/>
    <property type="match status" value="1"/>
</dbReference>
<organism evidence="2 3">
    <name type="scientific">Mollisia scopiformis</name>
    <name type="common">Conifer needle endophyte fungus</name>
    <name type="synonym">Phialocephala scopiformis</name>
    <dbReference type="NCBI Taxonomy" id="149040"/>
    <lineage>
        <taxon>Eukaryota</taxon>
        <taxon>Fungi</taxon>
        <taxon>Dikarya</taxon>
        <taxon>Ascomycota</taxon>
        <taxon>Pezizomycotina</taxon>
        <taxon>Leotiomycetes</taxon>
        <taxon>Helotiales</taxon>
        <taxon>Mollisiaceae</taxon>
        <taxon>Mollisia</taxon>
    </lineage>
</organism>
<dbReference type="Proteomes" id="UP000070700">
    <property type="component" value="Unassembled WGS sequence"/>
</dbReference>
<name>A0A194XXI8_MOLSC</name>
<keyword evidence="3" id="KW-1185">Reference proteome</keyword>
<dbReference type="InParanoid" id="A0A194XXI8"/>
<accession>A0A194XXI8</accession>
<dbReference type="InterPro" id="IPR045518">
    <property type="entry name" value="2EXR"/>
</dbReference>
<evidence type="ECO:0000313" key="2">
    <source>
        <dbReference type="EMBL" id="KUJ24527.1"/>
    </source>
</evidence>
<evidence type="ECO:0000313" key="3">
    <source>
        <dbReference type="Proteomes" id="UP000070700"/>
    </source>
</evidence>
<dbReference type="PANTHER" id="PTHR35910:SF6">
    <property type="entry name" value="2EXR DOMAIN-CONTAINING PROTEIN"/>
    <property type="match status" value="1"/>
</dbReference>
<dbReference type="EMBL" id="KQ947404">
    <property type="protein sequence ID" value="KUJ24527.1"/>
    <property type="molecule type" value="Genomic_DNA"/>
</dbReference>
<evidence type="ECO:0000259" key="1">
    <source>
        <dbReference type="Pfam" id="PF20150"/>
    </source>
</evidence>
<proteinExistence type="predicted"/>
<dbReference type="RefSeq" id="XP_018078882.1">
    <property type="nucleotide sequence ID" value="XM_018219164.1"/>
</dbReference>
<sequence>MFSKFGPEIRCRIWHFSLPGPRALCPGVRSTPSGEYETNRDYRKLFFPGKHQAPNPAALSVCRESRQIALQWYRLCFGTQNIYADLNIDILFFGPWDVTDFGTFWEWDEYKSGGPGGLTNIIHKTLQPEVAADLKKVQRLAYRYLDGWAEYDDTHGEETHMNGGGDELRKQLGRFESLKEVLLSHGPDNTDDLRNTRRRRWVSNMLSQRMKVKILIHTTFSPNSERKTSSLPSERRTFLQRSRHEVSQKLSLLSNVFPMYQNMLIRDPTPG</sequence>
<dbReference type="AlphaFoldDB" id="A0A194XXI8"/>
<dbReference type="OrthoDB" id="3561261at2759"/>
<dbReference type="PANTHER" id="PTHR35910">
    <property type="entry name" value="2EXR DOMAIN-CONTAINING PROTEIN"/>
    <property type="match status" value="1"/>
</dbReference>
<dbReference type="GeneID" id="28828890"/>
<feature type="domain" description="2EXR" evidence="1">
    <location>
        <begin position="2"/>
        <end position="91"/>
    </location>
</feature>
<dbReference type="KEGG" id="psco:LY89DRAFT_727551"/>
<gene>
    <name evidence="2" type="ORF">LY89DRAFT_727551</name>
</gene>
<reference evidence="2 3" key="1">
    <citation type="submission" date="2015-10" db="EMBL/GenBank/DDBJ databases">
        <title>Full genome of DAOMC 229536 Phialocephala scopiformis, a fungal endophyte of spruce producing the potent anti-insectan compound rugulosin.</title>
        <authorList>
            <consortium name="DOE Joint Genome Institute"/>
            <person name="Walker A.K."/>
            <person name="Frasz S.L."/>
            <person name="Seifert K.A."/>
            <person name="Miller J.D."/>
            <person name="Mondo S.J."/>
            <person name="Labutti K."/>
            <person name="Lipzen A."/>
            <person name="Dockter R."/>
            <person name="Kennedy M."/>
            <person name="Grigoriev I.V."/>
            <person name="Spatafora J.W."/>
        </authorList>
    </citation>
    <scope>NUCLEOTIDE SEQUENCE [LARGE SCALE GENOMIC DNA]</scope>
    <source>
        <strain evidence="2 3">CBS 120377</strain>
    </source>
</reference>